<evidence type="ECO:0008006" key="3">
    <source>
        <dbReference type="Google" id="ProtNLM"/>
    </source>
</evidence>
<organism evidence="1 2">
    <name type="scientific">Marinobacter gudaonensis</name>
    <dbReference type="NCBI Taxonomy" id="375760"/>
    <lineage>
        <taxon>Bacteria</taxon>
        <taxon>Pseudomonadati</taxon>
        <taxon>Pseudomonadota</taxon>
        <taxon>Gammaproteobacteria</taxon>
        <taxon>Pseudomonadales</taxon>
        <taxon>Marinobacteraceae</taxon>
        <taxon>Marinobacter</taxon>
    </lineage>
</organism>
<keyword evidence="2" id="KW-1185">Reference proteome</keyword>
<dbReference type="SUPFAM" id="SSF53474">
    <property type="entry name" value="alpha/beta-Hydrolases"/>
    <property type="match status" value="1"/>
</dbReference>
<dbReference type="AlphaFoldDB" id="A0A1I6GVB6"/>
<reference evidence="2" key="1">
    <citation type="submission" date="2016-10" db="EMBL/GenBank/DDBJ databases">
        <authorList>
            <person name="Varghese N."/>
            <person name="Submissions S."/>
        </authorList>
    </citation>
    <scope>NUCLEOTIDE SEQUENCE [LARGE SCALE GENOMIC DNA]</scope>
    <source>
        <strain evidence="2">CGMCC 1.6294</strain>
    </source>
</reference>
<sequence length="365" mass="40697">MVIKRPAPVPPTVIDWPWNVVKPVSSANTRNRRLGYNKVTGTFEFQKQAIAVPGGRTVMKASHVRKLIKPIESAYSEMFSGRVYRVGKGAVSVRNHSGAAEQTVIGVHGFLENHCYFTQAYEAPTTELILLTCSNYHIPVNGVTPETPEWEVPIKQLEGTIEYDACILNQALSNLPTTENIRLHGHSRGGAVILEAIKQWPELYEDVEVVLEAPVLPNGRLSALVTTILEPVSHGMWPWVIRLINSAPSSAYGQTFFGKMNPRKKQLLSKLFSATKDHLTIVRNIENIMDWMVRTDTSIYKHVRHGTFLIPAVDRILDRSAMLASARQSPTTMRIVETEAPSHFITLDSKEWVPGFETLPAAAQA</sequence>
<dbReference type="EMBL" id="FOYV01000001">
    <property type="protein sequence ID" value="SFR46185.1"/>
    <property type="molecule type" value="Genomic_DNA"/>
</dbReference>
<dbReference type="STRING" id="375760.SAMN04488073_1613"/>
<proteinExistence type="predicted"/>
<dbReference type="Proteomes" id="UP000199290">
    <property type="component" value="Unassembled WGS sequence"/>
</dbReference>
<evidence type="ECO:0000313" key="1">
    <source>
        <dbReference type="EMBL" id="SFR46185.1"/>
    </source>
</evidence>
<accession>A0A1I6GVB6</accession>
<name>A0A1I6GVB6_9GAMM</name>
<evidence type="ECO:0000313" key="2">
    <source>
        <dbReference type="Proteomes" id="UP000199290"/>
    </source>
</evidence>
<protein>
    <recommendedName>
        <fullName evidence="3">Pimeloyl-ACP methyl ester carboxylesterase</fullName>
    </recommendedName>
</protein>
<gene>
    <name evidence="1" type="ORF">SAMN04488073_1613</name>
</gene>
<dbReference type="Gene3D" id="3.40.50.1820">
    <property type="entry name" value="alpha/beta hydrolase"/>
    <property type="match status" value="1"/>
</dbReference>
<dbReference type="InterPro" id="IPR029058">
    <property type="entry name" value="AB_hydrolase_fold"/>
</dbReference>